<dbReference type="Pfam" id="PF13478">
    <property type="entry name" value="XdhC_C"/>
    <property type="match status" value="1"/>
</dbReference>
<evidence type="ECO:0000313" key="3">
    <source>
        <dbReference type="EMBL" id="MCU6726409.1"/>
    </source>
</evidence>
<dbReference type="Proteomes" id="UP001652338">
    <property type="component" value="Unassembled WGS sequence"/>
</dbReference>
<organism evidence="3 4">
    <name type="scientific">Muricoprocola aceti</name>
    <dbReference type="NCBI Taxonomy" id="2981772"/>
    <lineage>
        <taxon>Bacteria</taxon>
        <taxon>Bacillati</taxon>
        <taxon>Bacillota</taxon>
        <taxon>Clostridia</taxon>
        <taxon>Lachnospirales</taxon>
        <taxon>Lachnospiraceae</taxon>
        <taxon>Muricoprocola</taxon>
    </lineage>
</organism>
<evidence type="ECO:0000313" key="4">
    <source>
        <dbReference type="Proteomes" id="UP001652338"/>
    </source>
</evidence>
<dbReference type="InterPro" id="IPR003777">
    <property type="entry name" value="XdhC_CoxI"/>
</dbReference>
<dbReference type="SUPFAM" id="SSF51735">
    <property type="entry name" value="NAD(P)-binding Rossmann-fold domains"/>
    <property type="match status" value="1"/>
</dbReference>
<evidence type="ECO:0000259" key="2">
    <source>
        <dbReference type="Pfam" id="PF13478"/>
    </source>
</evidence>
<dbReference type="EMBL" id="JAOQKE010000024">
    <property type="protein sequence ID" value="MCU6726409.1"/>
    <property type="molecule type" value="Genomic_DNA"/>
</dbReference>
<reference evidence="3 4" key="1">
    <citation type="journal article" date="2021" name="ISME Commun">
        <title>Automated analysis of genomic sequences facilitates high-throughput and comprehensive description of bacteria.</title>
        <authorList>
            <person name="Hitch T.C.A."/>
        </authorList>
    </citation>
    <scope>NUCLEOTIDE SEQUENCE [LARGE SCALE GENOMIC DNA]</scope>
    <source>
        <strain evidence="3 4">Sanger_29</strain>
    </source>
</reference>
<keyword evidence="4" id="KW-1185">Reference proteome</keyword>
<dbReference type="PANTHER" id="PTHR30388:SF6">
    <property type="entry name" value="XANTHINE DEHYDROGENASE SUBUNIT A-RELATED"/>
    <property type="match status" value="1"/>
</dbReference>
<dbReference type="InterPro" id="IPR036291">
    <property type="entry name" value="NAD(P)-bd_dom_sf"/>
</dbReference>
<dbReference type="Gene3D" id="3.40.50.720">
    <property type="entry name" value="NAD(P)-binding Rossmann-like Domain"/>
    <property type="match status" value="1"/>
</dbReference>
<evidence type="ECO:0000259" key="1">
    <source>
        <dbReference type="Pfam" id="PF02625"/>
    </source>
</evidence>
<dbReference type="RefSeq" id="WP_262655668.1">
    <property type="nucleotide sequence ID" value="NZ_JAOQKE010000024.1"/>
</dbReference>
<gene>
    <name evidence="3" type="ORF">OCV47_13900</name>
</gene>
<dbReference type="InterPro" id="IPR027051">
    <property type="entry name" value="XdhC_Rossmann_dom"/>
</dbReference>
<sequence length="342" mass="37258">MSRILDALEDTGRNADRKLYTILTGKEIGKKMLMENGEIWLKSRNAKFFDIHQKELEEAPDTGCFEAAGERVFVEKIGRRPKLVVCGGGHVAVAVIRMAVMTGMEVTVLEDRPIFADHARAAGADRVICDSYEQGLQKILADTDTYYVIVTRGHRYDQICVERISHMPHAYIGMMGSRRRVAVVRKDAVGHGADPEVIAMLHAPIGLDIHAETPEEIAVSIMAEIIAEKGKKNVGAGFPEEILQAVKAQENAVLKKVLATIVSRRGSAPRAVGTKMLILQDGRIVGTIGGGCLEAKVIARARELMAQPDTEAVLFEADLTADAAEEEGMVCGGVLEVFLEEL</sequence>
<dbReference type="Pfam" id="PF02625">
    <property type="entry name" value="XdhC_CoxI"/>
    <property type="match status" value="1"/>
</dbReference>
<name>A0ABT2SPI7_9FIRM</name>
<dbReference type="PANTHER" id="PTHR30388">
    <property type="entry name" value="ALDEHYDE OXIDOREDUCTASE MOLYBDENUM COFACTOR ASSEMBLY PROTEIN"/>
    <property type="match status" value="1"/>
</dbReference>
<accession>A0ABT2SPI7</accession>
<protein>
    <submittedName>
        <fullName evidence="3">XdhC family protein</fullName>
    </submittedName>
</protein>
<feature type="domain" description="XdhC Rossmann" evidence="2">
    <location>
        <begin position="83"/>
        <end position="225"/>
    </location>
</feature>
<proteinExistence type="predicted"/>
<dbReference type="InterPro" id="IPR052698">
    <property type="entry name" value="MoCofactor_Util/Proc"/>
</dbReference>
<comment type="caution">
    <text evidence="3">The sequence shown here is derived from an EMBL/GenBank/DDBJ whole genome shotgun (WGS) entry which is preliminary data.</text>
</comment>
<feature type="domain" description="XdhC- CoxI" evidence="1">
    <location>
        <begin position="257"/>
        <end position="308"/>
    </location>
</feature>